<reference evidence="2 3" key="1">
    <citation type="submission" date="2019-05" db="EMBL/GenBank/DDBJ databases">
        <title>Another draft genome of Portunus trituberculatus and its Hox gene families provides insights of decapod evolution.</title>
        <authorList>
            <person name="Jeong J.-H."/>
            <person name="Song I."/>
            <person name="Kim S."/>
            <person name="Choi T."/>
            <person name="Kim D."/>
            <person name="Ryu S."/>
            <person name="Kim W."/>
        </authorList>
    </citation>
    <scope>NUCLEOTIDE SEQUENCE [LARGE SCALE GENOMIC DNA]</scope>
    <source>
        <tissue evidence="2">Muscle</tissue>
    </source>
</reference>
<keyword evidence="3" id="KW-1185">Reference proteome</keyword>
<dbReference type="AlphaFoldDB" id="A0A5B7KHY8"/>
<comment type="caution">
    <text evidence="2">The sequence shown here is derived from an EMBL/GenBank/DDBJ whole genome shotgun (WGS) entry which is preliminary data.</text>
</comment>
<evidence type="ECO:0000313" key="3">
    <source>
        <dbReference type="Proteomes" id="UP000324222"/>
    </source>
</evidence>
<dbReference type="EMBL" id="VSRR010142454">
    <property type="protein sequence ID" value="MPD04729.1"/>
    <property type="molecule type" value="Genomic_DNA"/>
</dbReference>
<evidence type="ECO:0000313" key="2">
    <source>
        <dbReference type="EMBL" id="MPD04729.1"/>
    </source>
</evidence>
<gene>
    <name evidence="2" type="ORF">E2C01_100434</name>
</gene>
<keyword evidence="1" id="KW-0732">Signal</keyword>
<sequence>MHPPLLSFTFSFLLTFPPPPLLLLLLLLWSSARPSRAAELSGSQHQSSECGQRRYGHQRNDSYCYTRSSAFAGPILDSPDLAICESLGLVVTRC</sequence>
<feature type="signal peptide" evidence="1">
    <location>
        <begin position="1"/>
        <end position="37"/>
    </location>
</feature>
<feature type="chain" id="PRO_5022995407" description="Secreted protein" evidence="1">
    <location>
        <begin position="38"/>
        <end position="94"/>
    </location>
</feature>
<organism evidence="2 3">
    <name type="scientific">Portunus trituberculatus</name>
    <name type="common">Swimming crab</name>
    <name type="synonym">Neptunus trituberculatus</name>
    <dbReference type="NCBI Taxonomy" id="210409"/>
    <lineage>
        <taxon>Eukaryota</taxon>
        <taxon>Metazoa</taxon>
        <taxon>Ecdysozoa</taxon>
        <taxon>Arthropoda</taxon>
        <taxon>Crustacea</taxon>
        <taxon>Multicrustacea</taxon>
        <taxon>Malacostraca</taxon>
        <taxon>Eumalacostraca</taxon>
        <taxon>Eucarida</taxon>
        <taxon>Decapoda</taxon>
        <taxon>Pleocyemata</taxon>
        <taxon>Brachyura</taxon>
        <taxon>Eubrachyura</taxon>
        <taxon>Portunoidea</taxon>
        <taxon>Portunidae</taxon>
        <taxon>Portuninae</taxon>
        <taxon>Portunus</taxon>
    </lineage>
</organism>
<name>A0A5B7KHY8_PORTR</name>
<dbReference type="Proteomes" id="UP000324222">
    <property type="component" value="Unassembled WGS sequence"/>
</dbReference>
<accession>A0A5B7KHY8</accession>
<proteinExistence type="predicted"/>
<protein>
    <recommendedName>
        <fullName evidence="4">Secreted protein</fullName>
    </recommendedName>
</protein>
<evidence type="ECO:0008006" key="4">
    <source>
        <dbReference type="Google" id="ProtNLM"/>
    </source>
</evidence>
<evidence type="ECO:0000256" key="1">
    <source>
        <dbReference type="SAM" id="SignalP"/>
    </source>
</evidence>